<proteinExistence type="predicted"/>
<gene>
    <name evidence="1" type="ORF">ACFOYW_18290</name>
</gene>
<protein>
    <submittedName>
        <fullName evidence="1">Uncharacterized protein</fullName>
    </submittedName>
</protein>
<dbReference type="Proteomes" id="UP001595900">
    <property type="component" value="Unassembled WGS sequence"/>
</dbReference>
<dbReference type="RefSeq" id="WP_390232445.1">
    <property type="nucleotide sequence ID" value="NZ_JBHSCN010000023.1"/>
</dbReference>
<dbReference type="EMBL" id="JBHSCN010000023">
    <property type="protein sequence ID" value="MFC4245323.1"/>
    <property type="molecule type" value="Genomic_DNA"/>
</dbReference>
<reference evidence="2" key="1">
    <citation type="journal article" date="2019" name="Int. J. Syst. Evol. Microbiol.">
        <title>The Global Catalogue of Microorganisms (GCM) 10K type strain sequencing project: providing services to taxonomists for standard genome sequencing and annotation.</title>
        <authorList>
            <consortium name="The Broad Institute Genomics Platform"/>
            <consortium name="The Broad Institute Genome Sequencing Center for Infectious Disease"/>
            <person name="Wu L."/>
            <person name="Ma J."/>
        </authorList>
    </citation>
    <scope>NUCLEOTIDE SEQUENCE [LARGE SCALE GENOMIC DNA]</scope>
    <source>
        <strain evidence="2">CGMCC 1.10363</strain>
    </source>
</reference>
<name>A0ABV8QC88_9MICO</name>
<sequence length="104" mass="11584">MIGGEMRRALERNRPIGRAGALAIADHLVRRYEDRYEVGGLASYVQTGDTRNEVLRYDYLALLGQPDVTSDDKQLIAWRAAAWPAALEHSPRGRSRCLRSMGAG</sequence>
<keyword evidence="2" id="KW-1185">Reference proteome</keyword>
<accession>A0ABV8QC88</accession>
<comment type="caution">
    <text evidence="1">The sequence shown here is derived from an EMBL/GenBank/DDBJ whole genome shotgun (WGS) entry which is preliminary data.</text>
</comment>
<evidence type="ECO:0000313" key="1">
    <source>
        <dbReference type="EMBL" id="MFC4245323.1"/>
    </source>
</evidence>
<evidence type="ECO:0000313" key="2">
    <source>
        <dbReference type="Proteomes" id="UP001595900"/>
    </source>
</evidence>
<organism evidence="1 2">
    <name type="scientific">Gryllotalpicola reticulitermitis</name>
    <dbReference type="NCBI Taxonomy" id="1184153"/>
    <lineage>
        <taxon>Bacteria</taxon>
        <taxon>Bacillati</taxon>
        <taxon>Actinomycetota</taxon>
        <taxon>Actinomycetes</taxon>
        <taxon>Micrococcales</taxon>
        <taxon>Microbacteriaceae</taxon>
        <taxon>Gryllotalpicola</taxon>
    </lineage>
</organism>